<accession>A0A143PL08</accession>
<dbReference type="InterPro" id="IPR004360">
    <property type="entry name" value="Glyas_Fos-R_dOase_dom"/>
</dbReference>
<sequence>MLSDAEFLEQFDAGTLDLASFNHEAHFRAAWLCLRAAPFRDAVGRLRRGLKRLAISAGQPQRYHETITVAYTRLIHRQMRLLNDPPWEEFKARSAELLKSDLAALRALYGSTTLDSPEARKTFVPPPAWNIEPVERFLREFTAWQEDIDARQPDEVPENPPAGGWTGAERRAAEPVCVTAVLAVADVERAAHWYGHAFGFDAAPFPQRPPYQFALLSRGGAELMLRAASSPDAVRPTPGWALYVRLSGGRIRELYANLSESCEIVRPLQRMPYHDVEFEVRDPDGYIVVVSEWIERASDIPDALGEDIGDFTA</sequence>
<name>A0A143PL08_LUTPR</name>
<keyword evidence="3" id="KW-1185">Reference proteome</keyword>
<reference evidence="3" key="2">
    <citation type="submission" date="2016-04" db="EMBL/GenBank/DDBJ databases">
        <title>First Complete Genome Sequence of a Subdivision 6 Acidobacterium.</title>
        <authorList>
            <person name="Huang S."/>
            <person name="Vieira S."/>
            <person name="Bunk B."/>
            <person name="Riedel T."/>
            <person name="Sproeer C."/>
            <person name="Overmann J."/>
        </authorList>
    </citation>
    <scope>NUCLEOTIDE SEQUENCE [LARGE SCALE GENOMIC DNA]</scope>
    <source>
        <strain evidence="3">DSM 100886 HEG_-6_39</strain>
    </source>
</reference>
<dbReference type="Pfam" id="PF00903">
    <property type="entry name" value="Glyoxalase"/>
    <property type="match status" value="1"/>
</dbReference>
<evidence type="ECO:0000313" key="3">
    <source>
        <dbReference type="Proteomes" id="UP000076079"/>
    </source>
</evidence>
<dbReference type="OrthoDB" id="282517at2"/>
<protein>
    <submittedName>
        <fullName evidence="2">Glyoxalase-like domain protein</fullName>
    </submittedName>
</protein>
<dbReference type="Gene3D" id="3.10.180.10">
    <property type="entry name" value="2,3-Dihydroxybiphenyl 1,2-Dioxygenase, domain 1"/>
    <property type="match status" value="1"/>
</dbReference>
<dbReference type="KEGG" id="abac:LuPra_01983"/>
<organism evidence="2 3">
    <name type="scientific">Luteitalea pratensis</name>
    <dbReference type="NCBI Taxonomy" id="1855912"/>
    <lineage>
        <taxon>Bacteria</taxon>
        <taxon>Pseudomonadati</taxon>
        <taxon>Acidobacteriota</taxon>
        <taxon>Vicinamibacteria</taxon>
        <taxon>Vicinamibacterales</taxon>
        <taxon>Vicinamibacteraceae</taxon>
        <taxon>Luteitalea</taxon>
    </lineage>
</organism>
<proteinExistence type="predicted"/>
<dbReference type="EMBL" id="CP015136">
    <property type="protein sequence ID" value="AMY08778.1"/>
    <property type="molecule type" value="Genomic_DNA"/>
</dbReference>
<dbReference type="RefSeq" id="WP_110170587.1">
    <property type="nucleotide sequence ID" value="NZ_CP015136.1"/>
</dbReference>
<dbReference type="AlphaFoldDB" id="A0A143PL08"/>
<dbReference type="STRING" id="1855912.LuPra_01983"/>
<evidence type="ECO:0000313" key="2">
    <source>
        <dbReference type="EMBL" id="AMY08778.1"/>
    </source>
</evidence>
<gene>
    <name evidence="2" type="ORF">LuPra_01983</name>
</gene>
<dbReference type="InterPro" id="IPR029068">
    <property type="entry name" value="Glyas_Bleomycin-R_OHBP_Dase"/>
</dbReference>
<feature type="domain" description="Glyoxalase/fosfomycin resistance/dioxygenase" evidence="1">
    <location>
        <begin position="180"/>
        <end position="288"/>
    </location>
</feature>
<dbReference type="SUPFAM" id="SSF54593">
    <property type="entry name" value="Glyoxalase/Bleomycin resistance protein/Dihydroxybiphenyl dioxygenase"/>
    <property type="match status" value="1"/>
</dbReference>
<reference evidence="2 3" key="1">
    <citation type="journal article" date="2016" name="Genome Announc.">
        <title>First Complete Genome Sequence of a Subdivision 6 Acidobacterium Strain.</title>
        <authorList>
            <person name="Huang S."/>
            <person name="Vieira S."/>
            <person name="Bunk B."/>
            <person name="Riedel T."/>
            <person name="Sproer C."/>
            <person name="Overmann J."/>
        </authorList>
    </citation>
    <scope>NUCLEOTIDE SEQUENCE [LARGE SCALE GENOMIC DNA]</scope>
    <source>
        <strain evidence="3">DSM 100886 HEG_-6_39</strain>
    </source>
</reference>
<dbReference type="Proteomes" id="UP000076079">
    <property type="component" value="Chromosome"/>
</dbReference>
<evidence type="ECO:0000259" key="1">
    <source>
        <dbReference type="Pfam" id="PF00903"/>
    </source>
</evidence>